<protein>
    <recommendedName>
        <fullName evidence="2">Right handed beta helix domain-containing protein</fullName>
    </recommendedName>
</protein>
<dbReference type="EMBL" id="MDER01000096">
    <property type="protein sequence ID" value="ODP26119.1"/>
    <property type="molecule type" value="Genomic_DNA"/>
</dbReference>
<feature type="compositionally biased region" description="Low complexity" evidence="1">
    <location>
        <begin position="329"/>
        <end position="344"/>
    </location>
</feature>
<dbReference type="InterPro" id="IPR006626">
    <property type="entry name" value="PbH1"/>
</dbReference>
<reference evidence="3 4" key="1">
    <citation type="submission" date="2016-08" db="EMBL/GenBank/DDBJ databases">
        <title>Genome sequencing of Paenibacillus sp. TI45-13ar, isolated from Korean traditional nuruk.</title>
        <authorList>
            <person name="Kim S.-J."/>
        </authorList>
    </citation>
    <scope>NUCLEOTIDE SEQUENCE [LARGE SCALE GENOMIC DNA]</scope>
    <source>
        <strain evidence="3 4">TI45-13ar</strain>
    </source>
</reference>
<accession>A0A1E3KX48</accession>
<dbReference type="PANTHER" id="PTHR36453:SF1">
    <property type="entry name" value="RIGHT HANDED BETA HELIX DOMAIN-CONTAINING PROTEIN"/>
    <property type="match status" value="1"/>
</dbReference>
<dbReference type="RefSeq" id="WP_069329877.1">
    <property type="nucleotide sequence ID" value="NZ_MDER01000096.1"/>
</dbReference>
<feature type="region of interest" description="Disordered" evidence="1">
    <location>
        <begin position="316"/>
        <end position="345"/>
    </location>
</feature>
<dbReference type="SUPFAM" id="SSF51126">
    <property type="entry name" value="Pectin lyase-like"/>
    <property type="match status" value="1"/>
</dbReference>
<sequence length="816" mass="90138">MNLKTVLYQKWSKNLMLLTVFLMPLSSFIYSVPVTAEESSASNSESTLSNLSTVTQNVYVSPKGSDFLGSGTLQAPYRTLPKVRSVLRDTYAERPAGGTTIWLREGEYELSSTLELNELDSGTADRPVTYRNYPNEQAVITTAKTIDPTRWKPLNSEAAARVHPAVYADQLVELDVQSLELKNTSGFPGGTSFTKEWGIVDLIVDGVREPISQWPNPQQKIGKNRVGWVTMNGSADPQSFYYGEGGQPKDGITTDEVNADQTDRTARWQRSIEQGHDLYLKGFWRTDFDPVTSKVESIDNTRHTIRLVDIPEGGMGSKWSKDAPVADSTGTGTTTSTTLSTPLPAQSPVTIHGDTYVTQDVYVTDDVYHAPLFPEPLLTATSVTYQVYRVGTGTEEWQALNLLDEIDTPGEWALDFKDQKIYYYPDGDINKQNIIIADRTGPIIKLNNASYLNFVGLTIEGGLNNGIEMQSSHHISLDNNTIRNIGGGGILDYYGHDNRIQNNTIYETGSFGISIGYAGNRDTLTPAHSWITNNHIHNTGTLIALEGLIITQSIGMTINHNLIHDVPKHGIRYVYNNDLLFEYNELHHISLEDGDAGAFYTAQDWTSYGNVLRYNYVHDSPRANGFYADDGDSGDTFTNNIVSGVSKAFLFGGGHHNRATGNLIINATSGIQIDDRGIARKYTADSTHAEQLIAKNPSTGPWKEYGRVLADTYGYDTNLWKNMLNPKWHPEYPNGTHFKDNAIVQSGTLVIPKKGAVIIQNNPRITNTQSAGLNPNTTNGFYTQNPTILAIFPNINTIYPQIGLQKGEVISTSSSD</sequence>
<evidence type="ECO:0000259" key="2">
    <source>
        <dbReference type="Pfam" id="PF13229"/>
    </source>
</evidence>
<gene>
    <name evidence="3" type="ORF">PTI45_04576</name>
</gene>
<dbReference type="InterPro" id="IPR011050">
    <property type="entry name" value="Pectin_lyase_fold/virulence"/>
</dbReference>
<dbReference type="InterPro" id="IPR012334">
    <property type="entry name" value="Pectin_lyas_fold"/>
</dbReference>
<dbReference type="Proteomes" id="UP000094578">
    <property type="component" value="Unassembled WGS sequence"/>
</dbReference>
<dbReference type="PANTHER" id="PTHR36453">
    <property type="entry name" value="SECRETED PROTEIN-RELATED"/>
    <property type="match status" value="1"/>
</dbReference>
<dbReference type="Gene3D" id="2.160.20.10">
    <property type="entry name" value="Single-stranded right-handed beta-helix, Pectin lyase-like"/>
    <property type="match status" value="2"/>
</dbReference>
<dbReference type="AlphaFoldDB" id="A0A1E3KX48"/>
<dbReference type="InterPro" id="IPR039448">
    <property type="entry name" value="Beta_helix"/>
</dbReference>
<dbReference type="STRING" id="1886670.PTI45_04576"/>
<dbReference type="PATRIC" id="fig|1886670.3.peg.4598"/>
<comment type="caution">
    <text evidence="3">The sequence shown here is derived from an EMBL/GenBank/DDBJ whole genome shotgun (WGS) entry which is preliminary data.</text>
</comment>
<evidence type="ECO:0000256" key="1">
    <source>
        <dbReference type="SAM" id="MobiDB-lite"/>
    </source>
</evidence>
<organism evidence="3 4">
    <name type="scientific">Paenibacillus nuruki</name>
    <dbReference type="NCBI Taxonomy" id="1886670"/>
    <lineage>
        <taxon>Bacteria</taxon>
        <taxon>Bacillati</taxon>
        <taxon>Bacillota</taxon>
        <taxon>Bacilli</taxon>
        <taxon>Bacillales</taxon>
        <taxon>Paenibacillaceae</taxon>
        <taxon>Paenibacillus</taxon>
    </lineage>
</organism>
<dbReference type="Pfam" id="PF13229">
    <property type="entry name" value="Beta_helix"/>
    <property type="match status" value="1"/>
</dbReference>
<evidence type="ECO:0000313" key="3">
    <source>
        <dbReference type="EMBL" id="ODP26119.1"/>
    </source>
</evidence>
<dbReference type="NCBIfam" id="TIGR03804">
    <property type="entry name" value="para_beta_helix"/>
    <property type="match status" value="1"/>
</dbReference>
<feature type="domain" description="Right handed beta helix" evidence="2">
    <location>
        <begin position="465"/>
        <end position="640"/>
    </location>
</feature>
<evidence type="ECO:0000313" key="4">
    <source>
        <dbReference type="Proteomes" id="UP000094578"/>
    </source>
</evidence>
<dbReference type="SMART" id="SM00710">
    <property type="entry name" value="PbH1"/>
    <property type="match status" value="8"/>
</dbReference>
<proteinExistence type="predicted"/>
<dbReference type="InterPro" id="IPR022441">
    <property type="entry name" value="Para_beta_helix_rpt-2"/>
</dbReference>
<keyword evidence="4" id="KW-1185">Reference proteome</keyword>
<name>A0A1E3KX48_9BACL</name>